<comment type="similarity">
    <text evidence="2">Belongs to the PAF1 family.</text>
</comment>
<evidence type="ECO:0000313" key="6">
    <source>
        <dbReference type="EMBL" id="KAF6063815.1"/>
    </source>
</evidence>
<reference evidence="6 7" key="1">
    <citation type="submission" date="2020-03" db="EMBL/GenBank/DDBJ databases">
        <title>FDA dAtabase for Regulatory Grade micrObial Sequences (FDA-ARGOS): Supporting development and validation of Infectious Disease Dx tests.</title>
        <authorList>
            <person name="Campos J."/>
            <person name="Goldberg B."/>
            <person name="Tallon L."/>
            <person name="Sadzewicz L."/>
            <person name="Vavikolanu K."/>
            <person name="Mehta A."/>
            <person name="Aluvathingal J."/>
            <person name="Nadendla S."/>
            <person name="Nandy P."/>
            <person name="Geyer C."/>
            <person name="Yan Y."/>
            <person name="Sichtig H."/>
        </authorList>
    </citation>
    <scope>NUCLEOTIDE SEQUENCE [LARGE SCALE GENOMIC DNA]</scope>
    <source>
        <strain evidence="6 7">FDAARGOS_656</strain>
    </source>
</reference>
<protein>
    <submittedName>
        <fullName evidence="6">Paf1 family protein</fullName>
    </submittedName>
</protein>
<sequence>MERIDDQLGLDLNLINNRGFLSEDKMNESVGKLKYNQLHPNDRALLRDAGIGKISKNEPEVSFLRRTEYISDRPLSKGGNNLNTATEEIKVKEKLSKDEHFDADSQLQNVEESFTVANESLYDLKNIKHPKKKHLRAVNTWPLLPDTSMLDNVFLNLRFMGSASINRELNNLKQQQQQQQQQNDKKFDEKLFDRALESSLFKPIKSEGGEWISMYSLDATNTSTTANDNDNEEQINDLYEKLHSTKKEQPINLLDEDEESLETYKFKYTKNYDMTYQPFEHENEELAIKFVSDEIEDPVSKDNFKRKRKMAYYYPINGKIELKKHREDEEEEEEEEEEEQQEEEQQQQEVETKEE</sequence>
<gene>
    <name evidence="6" type="ORF">FOB64_005427</name>
</gene>
<dbReference type="AlphaFoldDB" id="A0A8H6BVX0"/>
<dbReference type="PANTHER" id="PTHR23188">
    <property type="entry name" value="RNA POLYMERASE II-ASSOCIATED FACTOR 1 HOMOLOG"/>
    <property type="match status" value="1"/>
</dbReference>
<dbReference type="EMBL" id="JABWAD010000060">
    <property type="protein sequence ID" value="KAF6063815.1"/>
    <property type="molecule type" value="Genomic_DNA"/>
</dbReference>
<proteinExistence type="inferred from homology"/>
<feature type="coiled-coil region" evidence="4">
    <location>
        <begin position="162"/>
        <end position="189"/>
    </location>
</feature>
<evidence type="ECO:0000256" key="1">
    <source>
        <dbReference type="ARBA" id="ARBA00004123"/>
    </source>
</evidence>
<dbReference type="GO" id="GO:0003682">
    <property type="term" value="F:chromatin binding"/>
    <property type="evidence" value="ECO:0007669"/>
    <property type="project" value="TreeGrafter"/>
</dbReference>
<keyword evidence="3" id="KW-0539">Nucleus</keyword>
<feature type="compositionally biased region" description="Acidic residues" evidence="5">
    <location>
        <begin position="328"/>
        <end position="355"/>
    </location>
</feature>
<comment type="subcellular location">
    <subcellularLocation>
        <location evidence="1">Nucleus</location>
    </subcellularLocation>
</comment>
<evidence type="ECO:0000256" key="5">
    <source>
        <dbReference type="SAM" id="MobiDB-lite"/>
    </source>
</evidence>
<evidence type="ECO:0000256" key="2">
    <source>
        <dbReference type="ARBA" id="ARBA00007560"/>
    </source>
</evidence>
<dbReference type="Pfam" id="PF03985">
    <property type="entry name" value="Paf1"/>
    <property type="match status" value="1"/>
</dbReference>
<comment type="caution">
    <text evidence="6">The sequence shown here is derived from an EMBL/GenBank/DDBJ whole genome shotgun (WGS) entry which is preliminary data.</text>
</comment>
<evidence type="ECO:0000256" key="3">
    <source>
        <dbReference type="ARBA" id="ARBA00023242"/>
    </source>
</evidence>
<dbReference type="Proteomes" id="UP000536275">
    <property type="component" value="Unassembled WGS sequence"/>
</dbReference>
<feature type="region of interest" description="Disordered" evidence="5">
    <location>
        <begin position="319"/>
        <end position="355"/>
    </location>
</feature>
<dbReference type="InterPro" id="IPR007133">
    <property type="entry name" value="RNA_pol_II-assoc_Paf1"/>
</dbReference>
<name>A0A8H6BVX0_CANAX</name>
<dbReference type="GO" id="GO:0000993">
    <property type="term" value="F:RNA polymerase II complex binding"/>
    <property type="evidence" value="ECO:0007669"/>
    <property type="project" value="TreeGrafter"/>
</dbReference>
<evidence type="ECO:0000256" key="4">
    <source>
        <dbReference type="SAM" id="Coils"/>
    </source>
</evidence>
<evidence type="ECO:0000313" key="7">
    <source>
        <dbReference type="Proteomes" id="UP000536275"/>
    </source>
</evidence>
<keyword evidence="4" id="KW-0175">Coiled coil</keyword>
<dbReference type="PANTHER" id="PTHR23188:SF12">
    <property type="entry name" value="RNA POLYMERASE II-ASSOCIATED FACTOR 1 HOMOLOG"/>
    <property type="match status" value="1"/>
</dbReference>
<dbReference type="GO" id="GO:0016593">
    <property type="term" value="C:Cdc73/Paf1 complex"/>
    <property type="evidence" value="ECO:0007669"/>
    <property type="project" value="InterPro"/>
</dbReference>
<organism evidence="6 7">
    <name type="scientific">Candida albicans</name>
    <name type="common">Yeast</name>
    <dbReference type="NCBI Taxonomy" id="5476"/>
    <lineage>
        <taxon>Eukaryota</taxon>
        <taxon>Fungi</taxon>
        <taxon>Dikarya</taxon>
        <taxon>Ascomycota</taxon>
        <taxon>Saccharomycotina</taxon>
        <taxon>Pichiomycetes</taxon>
        <taxon>Debaryomycetaceae</taxon>
        <taxon>Candida/Lodderomyces clade</taxon>
        <taxon>Candida</taxon>
    </lineage>
</organism>
<dbReference type="GO" id="GO:0006368">
    <property type="term" value="P:transcription elongation by RNA polymerase II"/>
    <property type="evidence" value="ECO:0007669"/>
    <property type="project" value="InterPro"/>
</dbReference>
<accession>A0A8H6BVX0</accession>